<protein>
    <submittedName>
        <fullName evidence="1">Uncharacterized protein</fullName>
    </submittedName>
</protein>
<name>A0A061FX44_THECC</name>
<reference evidence="1 2" key="1">
    <citation type="journal article" date="2013" name="Genome Biol.">
        <title>The genome sequence of the most widely cultivated cacao type and its use to identify candidate genes regulating pod color.</title>
        <authorList>
            <person name="Motamayor J.C."/>
            <person name="Mockaitis K."/>
            <person name="Schmutz J."/>
            <person name="Haiminen N."/>
            <person name="Iii D.L."/>
            <person name="Cornejo O."/>
            <person name="Findley S.D."/>
            <person name="Zheng P."/>
            <person name="Utro F."/>
            <person name="Royaert S."/>
            <person name="Saski C."/>
            <person name="Jenkins J."/>
            <person name="Podicheti R."/>
            <person name="Zhao M."/>
            <person name="Scheffler B.E."/>
            <person name="Stack J.C."/>
            <person name="Feltus F.A."/>
            <person name="Mustiga G.M."/>
            <person name="Amores F."/>
            <person name="Phillips W."/>
            <person name="Marelli J.P."/>
            <person name="May G.D."/>
            <person name="Shapiro H."/>
            <person name="Ma J."/>
            <person name="Bustamante C.D."/>
            <person name="Schnell R.J."/>
            <person name="Main D."/>
            <person name="Gilbert D."/>
            <person name="Parida L."/>
            <person name="Kuhn D.N."/>
        </authorList>
    </citation>
    <scope>NUCLEOTIDE SEQUENCE [LARGE SCALE GENOMIC DNA]</scope>
    <source>
        <strain evidence="2">cv. Matina 1-6</strain>
    </source>
</reference>
<dbReference type="EMBL" id="CM001881">
    <property type="protein sequence ID" value="EOY22095.1"/>
    <property type="molecule type" value="Genomic_DNA"/>
</dbReference>
<dbReference type="HOGENOM" id="CLU_1716532_0_0_1"/>
<keyword evidence="2" id="KW-1185">Reference proteome</keyword>
<evidence type="ECO:0000313" key="1">
    <source>
        <dbReference type="EMBL" id="EOY22095.1"/>
    </source>
</evidence>
<dbReference type="Proteomes" id="UP000026915">
    <property type="component" value="Chromosome 3"/>
</dbReference>
<sequence>MEVRFIRDKICKDHLKDLLGDECEKAKREGGDLNIDLVLTKGKLQPEIIAEEEEKQHQVTFSELFECIYKLQKGTREFVDNRTKNICAWTEAIEEHTDTRTHIYGFGIRVPASRLIITSVTFEFVCGLTVTPHPLNPMFELEGYRDWLPMSRT</sequence>
<dbReference type="AlphaFoldDB" id="A0A061FX44"/>
<dbReference type="Gramene" id="EOY22095">
    <property type="protein sequence ID" value="EOY22095"/>
    <property type="gene ID" value="TCM_014290"/>
</dbReference>
<organism evidence="1 2">
    <name type="scientific">Theobroma cacao</name>
    <name type="common">Cacao</name>
    <name type="synonym">Cocoa</name>
    <dbReference type="NCBI Taxonomy" id="3641"/>
    <lineage>
        <taxon>Eukaryota</taxon>
        <taxon>Viridiplantae</taxon>
        <taxon>Streptophyta</taxon>
        <taxon>Embryophyta</taxon>
        <taxon>Tracheophyta</taxon>
        <taxon>Spermatophyta</taxon>
        <taxon>Magnoliopsida</taxon>
        <taxon>eudicotyledons</taxon>
        <taxon>Gunneridae</taxon>
        <taxon>Pentapetalae</taxon>
        <taxon>rosids</taxon>
        <taxon>malvids</taxon>
        <taxon>Malvales</taxon>
        <taxon>Malvaceae</taxon>
        <taxon>Byttnerioideae</taxon>
        <taxon>Theobroma</taxon>
    </lineage>
</organism>
<proteinExistence type="predicted"/>
<evidence type="ECO:0000313" key="2">
    <source>
        <dbReference type="Proteomes" id="UP000026915"/>
    </source>
</evidence>
<gene>
    <name evidence="1" type="ORF">TCM_014290</name>
</gene>
<accession>A0A061FX44</accession>
<dbReference type="InParanoid" id="A0A061FX44"/>